<evidence type="ECO:0000313" key="1">
    <source>
        <dbReference type="EMBL" id="KAK3935293.1"/>
    </source>
</evidence>
<sequence>MESLLSSSDLHALCLVNKALRTLAEPFLYSKIQWTWAREESPPPITLLLRSISRRPQLAAYIRIAIFEGKRYGMIFYKTAKLPVSIAELDELVAFVRNIKLPCRDFWIKELRSGTVDAFVALLLSRLSNLTFLRLEPNFWQESRFIGLMLRSALCAESADYELPKFEHLRAVYVDEFFDASHESRVNQRRGPPFVTNTADVLPFFYLSTVKSISASIDNPVTFAWPAAHPPAASRLVSLDLTRIREAHLGQLLEVTPKLETLRWGWYYDSTLKTREPCNTGIIDLDQNGAAISYVRSTLTDLTIIAGYCMYDRVTSKGSLRALVQCDKLKSLEAPWPFLMGWLPEGAMQLKDVMPRNIEFLTITDDMSLEDDYKWHDDDAKLQKIQSWLENWRTHTPHLRCVALGIRDSSDYGWDEIRDEFKELSARVGMRIEVIELDYSRPVWGP</sequence>
<accession>A0AAN6MZA1</accession>
<name>A0AAN6MZA1_9PEZI</name>
<keyword evidence="2" id="KW-1185">Reference proteome</keyword>
<gene>
    <name evidence="1" type="ORF">QBC46DRAFT_422900</name>
</gene>
<evidence type="ECO:0008006" key="3">
    <source>
        <dbReference type="Google" id="ProtNLM"/>
    </source>
</evidence>
<comment type="caution">
    <text evidence="1">The sequence shown here is derived from an EMBL/GenBank/DDBJ whole genome shotgun (WGS) entry which is preliminary data.</text>
</comment>
<proteinExistence type="predicted"/>
<protein>
    <recommendedName>
        <fullName evidence="3">F-box domain-containing protein</fullName>
    </recommendedName>
</protein>
<evidence type="ECO:0000313" key="2">
    <source>
        <dbReference type="Proteomes" id="UP001303473"/>
    </source>
</evidence>
<organism evidence="1 2">
    <name type="scientific">Diplogelasinospora grovesii</name>
    <dbReference type="NCBI Taxonomy" id="303347"/>
    <lineage>
        <taxon>Eukaryota</taxon>
        <taxon>Fungi</taxon>
        <taxon>Dikarya</taxon>
        <taxon>Ascomycota</taxon>
        <taxon>Pezizomycotina</taxon>
        <taxon>Sordariomycetes</taxon>
        <taxon>Sordariomycetidae</taxon>
        <taxon>Sordariales</taxon>
        <taxon>Diplogelasinosporaceae</taxon>
        <taxon>Diplogelasinospora</taxon>
    </lineage>
</organism>
<dbReference type="AlphaFoldDB" id="A0AAN6MZA1"/>
<dbReference type="EMBL" id="MU853929">
    <property type="protein sequence ID" value="KAK3935293.1"/>
    <property type="molecule type" value="Genomic_DNA"/>
</dbReference>
<reference evidence="2" key="1">
    <citation type="journal article" date="2023" name="Mol. Phylogenet. Evol.">
        <title>Genome-scale phylogeny and comparative genomics of the fungal order Sordariales.</title>
        <authorList>
            <person name="Hensen N."/>
            <person name="Bonometti L."/>
            <person name="Westerberg I."/>
            <person name="Brannstrom I.O."/>
            <person name="Guillou S."/>
            <person name="Cros-Aarteil S."/>
            <person name="Calhoun S."/>
            <person name="Haridas S."/>
            <person name="Kuo A."/>
            <person name="Mondo S."/>
            <person name="Pangilinan J."/>
            <person name="Riley R."/>
            <person name="LaButti K."/>
            <person name="Andreopoulos B."/>
            <person name="Lipzen A."/>
            <person name="Chen C."/>
            <person name="Yan M."/>
            <person name="Daum C."/>
            <person name="Ng V."/>
            <person name="Clum A."/>
            <person name="Steindorff A."/>
            <person name="Ohm R.A."/>
            <person name="Martin F."/>
            <person name="Silar P."/>
            <person name="Natvig D.O."/>
            <person name="Lalanne C."/>
            <person name="Gautier V."/>
            <person name="Ament-Velasquez S.L."/>
            <person name="Kruys A."/>
            <person name="Hutchinson M.I."/>
            <person name="Powell A.J."/>
            <person name="Barry K."/>
            <person name="Miller A.N."/>
            <person name="Grigoriev I.V."/>
            <person name="Debuchy R."/>
            <person name="Gladieux P."/>
            <person name="Hiltunen Thoren M."/>
            <person name="Johannesson H."/>
        </authorList>
    </citation>
    <scope>NUCLEOTIDE SEQUENCE [LARGE SCALE GENOMIC DNA]</scope>
    <source>
        <strain evidence="2">CBS 340.73</strain>
    </source>
</reference>
<dbReference type="Proteomes" id="UP001303473">
    <property type="component" value="Unassembled WGS sequence"/>
</dbReference>